<dbReference type="GO" id="GO:0005737">
    <property type="term" value="C:cytoplasm"/>
    <property type="evidence" value="ECO:0007669"/>
    <property type="project" value="InterPro"/>
</dbReference>
<dbReference type="AlphaFoldDB" id="A0A518X9N2"/>
<dbReference type="GO" id="GO:0016070">
    <property type="term" value="P:RNA metabolic process"/>
    <property type="evidence" value="ECO:0007669"/>
    <property type="project" value="InterPro"/>
</dbReference>
<dbReference type="EMBL" id="CP032702">
    <property type="protein sequence ID" value="QDY40900.1"/>
    <property type="molecule type" value="Genomic_DNA"/>
</dbReference>
<feature type="region of interest" description="Disordered" evidence="1">
    <location>
        <begin position="1"/>
        <end position="40"/>
    </location>
</feature>
<evidence type="ECO:0000256" key="1">
    <source>
        <dbReference type="SAM" id="MobiDB-lite"/>
    </source>
</evidence>
<dbReference type="GO" id="GO:0016788">
    <property type="term" value="F:hydrolase activity, acting on ester bonds"/>
    <property type="evidence" value="ECO:0007669"/>
    <property type="project" value="InterPro"/>
</dbReference>
<name>A0A518X9N2_9GAMM</name>
<evidence type="ECO:0000313" key="3">
    <source>
        <dbReference type="EMBL" id="QDY40900.1"/>
    </source>
</evidence>
<dbReference type="GO" id="GO:0003723">
    <property type="term" value="F:RNA binding"/>
    <property type="evidence" value="ECO:0007669"/>
    <property type="project" value="InterPro"/>
</dbReference>
<feature type="domain" description="Toxin SymE-like" evidence="2">
    <location>
        <begin position="19"/>
        <end position="69"/>
    </location>
</feature>
<dbReference type="Proteomes" id="UP000319411">
    <property type="component" value="Chromosome"/>
</dbReference>
<dbReference type="KEGG" id="pdis:D8B20_02830"/>
<accession>A0A518X9N2</accession>
<dbReference type="Pfam" id="PF08845">
    <property type="entry name" value="SymE_toxin"/>
    <property type="match status" value="1"/>
</dbReference>
<keyword evidence="4" id="KW-1185">Reference proteome</keyword>
<reference evidence="3 4" key="1">
    <citation type="submission" date="2018-10" db="EMBL/GenBank/DDBJ databases">
        <title>Genome Sequencing of Pantoea dispersa DSM 32899.</title>
        <authorList>
            <person name="Nawrath M."/>
            <person name="Ottenheim C."/>
            <person name="Wilm A."/>
            <person name="Zimmermann W."/>
            <person name="Wu J.C."/>
        </authorList>
    </citation>
    <scope>NUCLEOTIDE SEQUENCE [LARGE SCALE GENOMIC DNA]</scope>
    <source>
        <strain evidence="3 4">DSM 32899</strain>
    </source>
</reference>
<proteinExistence type="predicted"/>
<dbReference type="RefSeq" id="WP_145886925.1">
    <property type="nucleotide sequence ID" value="NZ_CP032702.1"/>
</dbReference>
<gene>
    <name evidence="3" type="ORF">D8B20_02830</name>
</gene>
<evidence type="ECO:0000313" key="4">
    <source>
        <dbReference type="Proteomes" id="UP000319411"/>
    </source>
</evidence>
<sequence>MAERHSKSGTAADKAAKTERQYLVGYRPQRGDTSSPTLNLSGRWLREAGYRVSQKVTVTVKQCCLTLTTGS</sequence>
<evidence type="ECO:0000259" key="2">
    <source>
        <dbReference type="Pfam" id="PF08845"/>
    </source>
</evidence>
<protein>
    <submittedName>
        <fullName evidence="3">Type I toxin-antitoxin system SymE family toxin</fullName>
    </submittedName>
</protein>
<organism evidence="3 4">
    <name type="scientific">Candidatus Pantoea soli</name>
    <dbReference type="NCBI Taxonomy" id="3098669"/>
    <lineage>
        <taxon>Bacteria</taxon>
        <taxon>Pseudomonadati</taxon>
        <taxon>Pseudomonadota</taxon>
        <taxon>Gammaproteobacteria</taxon>
        <taxon>Enterobacterales</taxon>
        <taxon>Erwiniaceae</taxon>
        <taxon>Pantoea</taxon>
    </lineage>
</organism>
<dbReference type="InterPro" id="IPR014944">
    <property type="entry name" value="Toxin_SymE-like"/>
</dbReference>
<feature type="compositionally biased region" description="Polar residues" evidence="1">
    <location>
        <begin position="31"/>
        <end position="40"/>
    </location>
</feature>
<dbReference type="OrthoDB" id="6053337at2"/>